<accession>A0A4Z0GPS9</accession>
<dbReference type="EMBL" id="SRJD01000004">
    <property type="protein sequence ID" value="TGA99224.1"/>
    <property type="molecule type" value="Genomic_DNA"/>
</dbReference>
<evidence type="ECO:0008006" key="3">
    <source>
        <dbReference type="Google" id="ProtNLM"/>
    </source>
</evidence>
<gene>
    <name evidence="1" type="ORF">E4665_05445</name>
</gene>
<dbReference type="RefSeq" id="WP_135347778.1">
    <property type="nucleotide sequence ID" value="NZ_SRJD01000004.1"/>
</dbReference>
<dbReference type="Proteomes" id="UP000298347">
    <property type="component" value="Unassembled WGS sequence"/>
</dbReference>
<keyword evidence="2" id="KW-1185">Reference proteome</keyword>
<dbReference type="AlphaFoldDB" id="A0A4Z0GPS9"/>
<reference evidence="1 2" key="1">
    <citation type="journal article" date="2015" name="Int. J. Syst. Evol. Microbiol.">
        <title>Sporolactobacillus shoreae sp. nov. and Sporolactobacillus spathodeae sp. nov., two spore-forming lactic acid bacteria isolated from tree barks in Thailand.</title>
        <authorList>
            <person name="Thamacharoensuk T."/>
            <person name="Kitahara M."/>
            <person name="Ohkuma M."/>
            <person name="Thongchul N."/>
            <person name="Tanasupawat S."/>
        </authorList>
    </citation>
    <scope>NUCLEOTIDE SEQUENCE [LARGE SCALE GENOMIC DNA]</scope>
    <source>
        <strain evidence="1 2">BK92</strain>
    </source>
</reference>
<name>A0A4Z0GPS9_9BACL</name>
<sequence length="108" mass="11392">MNTKIGSIILAAAAAGFAAGIAAQKIISEKRGLLSSEKVLSLVKKTVKEKLPVDGAWIFLSPHKVTKDALTAEVYQGGLTVRSGDSVSHYDFIADAPTGTLLELKKQP</sequence>
<proteinExistence type="predicted"/>
<dbReference type="OrthoDB" id="2989832at2"/>
<evidence type="ECO:0000313" key="2">
    <source>
        <dbReference type="Proteomes" id="UP000298347"/>
    </source>
</evidence>
<comment type="caution">
    <text evidence="1">The sequence shown here is derived from an EMBL/GenBank/DDBJ whole genome shotgun (WGS) entry which is preliminary data.</text>
</comment>
<organism evidence="1 2">
    <name type="scientific">Sporolactobacillus shoreae</name>
    <dbReference type="NCBI Taxonomy" id="1465501"/>
    <lineage>
        <taxon>Bacteria</taxon>
        <taxon>Bacillati</taxon>
        <taxon>Bacillota</taxon>
        <taxon>Bacilli</taxon>
        <taxon>Bacillales</taxon>
        <taxon>Sporolactobacillaceae</taxon>
        <taxon>Sporolactobacillus</taxon>
    </lineage>
</organism>
<protein>
    <recommendedName>
        <fullName evidence="3">PepSY domain-containing protein</fullName>
    </recommendedName>
</protein>
<evidence type="ECO:0000313" key="1">
    <source>
        <dbReference type="EMBL" id="TGA99224.1"/>
    </source>
</evidence>